<keyword evidence="1" id="KW-1133">Transmembrane helix</keyword>
<feature type="transmembrane region" description="Helical" evidence="1">
    <location>
        <begin position="128"/>
        <end position="148"/>
    </location>
</feature>
<dbReference type="PROSITE" id="PS51257">
    <property type="entry name" value="PROKAR_LIPOPROTEIN"/>
    <property type="match status" value="1"/>
</dbReference>
<evidence type="ECO:0000256" key="1">
    <source>
        <dbReference type="SAM" id="Phobius"/>
    </source>
</evidence>
<comment type="caution">
    <text evidence="2">The sequence shown here is derived from an EMBL/GenBank/DDBJ whole genome shotgun (WGS) entry which is preliminary data.</text>
</comment>
<keyword evidence="1" id="KW-0812">Transmembrane</keyword>
<dbReference type="RefSeq" id="WP_138731129.1">
    <property type="nucleotide sequence ID" value="NZ_SRMP02000026.1"/>
</dbReference>
<keyword evidence="1" id="KW-0472">Membrane</keyword>
<reference evidence="2 3" key="1">
    <citation type="submission" date="2024-12" db="EMBL/GenBank/DDBJ databases">
        <authorList>
            <person name="Hu S."/>
        </authorList>
    </citation>
    <scope>NUCLEOTIDE SEQUENCE [LARGE SCALE GENOMIC DNA]</scope>
    <source>
        <strain evidence="2 3">P-25</strain>
    </source>
</reference>
<evidence type="ECO:0008006" key="4">
    <source>
        <dbReference type="Google" id="ProtNLM"/>
    </source>
</evidence>
<name>A0ABW9JJX1_9SPHI</name>
<accession>A0ABW9JJX1</accession>
<proteinExistence type="predicted"/>
<organism evidence="2 3">
    <name type="scientific">Pedobacter helvus</name>
    <dbReference type="NCBI Taxonomy" id="2563444"/>
    <lineage>
        <taxon>Bacteria</taxon>
        <taxon>Pseudomonadati</taxon>
        <taxon>Bacteroidota</taxon>
        <taxon>Sphingobacteriia</taxon>
        <taxon>Sphingobacteriales</taxon>
        <taxon>Sphingobacteriaceae</taxon>
        <taxon>Pedobacter</taxon>
    </lineage>
</organism>
<protein>
    <recommendedName>
        <fullName evidence="4">Lipoprotein</fullName>
    </recommendedName>
</protein>
<dbReference type="EMBL" id="SRMP02000026">
    <property type="protein sequence ID" value="MFN0292550.1"/>
    <property type="molecule type" value="Genomic_DNA"/>
</dbReference>
<sequence>MKKLALFVTVLIITGCGSLKKSKLLSNQEILAAKNQKFVHTYMHQSSNKLNDSASQYITIELQPKGTFKLDWSKGFEGEAEKLKITGKHERVLQANGQISTKQKTMLSATQLQQQKLQLKQVNTNRKAIINSWLLTLFPILLIAYWWYKKVTLR</sequence>
<dbReference type="Proteomes" id="UP001517367">
    <property type="component" value="Unassembled WGS sequence"/>
</dbReference>
<evidence type="ECO:0000313" key="3">
    <source>
        <dbReference type="Proteomes" id="UP001517367"/>
    </source>
</evidence>
<keyword evidence="3" id="KW-1185">Reference proteome</keyword>
<evidence type="ECO:0000313" key="2">
    <source>
        <dbReference type="EMBL" id="MFN0292550.1"/>
    </source>
</evidence>
<gene>
    <name evidence="2" type="ORF">E5L68_014185</name>
</gene>